<dbReference type="RefSeq" id="WP_269336753.1">
    <property type="nucleotide sequence ID" value="NZ_JBFSSG010000001.1"/>
</dbReference>
<reference evidence="1 2" key="1">
    <citation type="journal article" date="2024" name="ISME J.">
        <title>Tailless and filamentous prophages are predominant in marine Vibrio.</title>
        <authorList>
            <person name="Steensen K."/>
            <person name="Seneca J."/>
            <person name="Bartlau N."/>
            <person name="Yu X.A."/>
            <person name="Hussain F.A."/>
            <person name="Polz M.F."/>
        </authorList>
    </citation>
    <scope>NUCLEOTIDE SEQUENCE [LARGE SCALE GENOMIC DNA]</scope>
    <source>
        <strain evidence="1 2">10N.239.312.F12</strain>
    </source>
</reference>
<gene>
    <name evidence="1" type="ORF">AB6D66_01225</name>
</gene>
<proteinExistence type="predicted"/>
<comment type="caution">
    <text evidence="1">The sequence shown here is derived from an EMBL/GenBank/DDBJ whole genome shotgun (WGS) entry which is preliminary data.</text>
</comment>
<protein>
    <submittedName>
        <fullName evidence="1">Uncharacterized protein</fullName>
    </submittedName>
</protein>
<organism evidence="1 2">
    <name type="scientific">Vibrio pomeroyi</name>
    <dbReference type="NCBI Taxonomy" id="198832"/>
    <lineage>
        <taxon>Bacteria</taxon>
        <taxon>Pseudomonadati</taxon>
        <taxon>Pseudomonadota</taxon>
        <taxon>Gammaproteobacteria</taxon>
        <taxon>Vibrionales</taxon>
        <taxon>Vibrionaceae</taxon>
        <taxon>Vibrio</taxon>
    </lineage>
</organism>
<evidence type="ECO:0000313" key="2">
    <source>
        <dbReference type="Proteomes" id="UP001570071"/>
    </source>
</evidence>
<name>A0ABV4MRA4_9VIBR</name>
<sequence length="150" mass="16805">MDNNTNDAKALLFAEIRQDTEGFLGFQEYPEFGKLVRTGLIQGQPYDFDHALGYVVQIRKKRGQFCSDQYLIRNATGTLATHENQSFYLVDDELAEQAMSHFAMKPNQEGEDTEYTIGNDHGEVGYIIESKDGDPKSPSPAFAITITTAK</sequence>
<accession>A0ABV4MRA4</accession>
<evidence type="ECO:0000313" key="1">
    <source>
        <dbReference type="EMBL" id="MEZ8719669.1"/>
    </source>
</evidence>
<keyword evidence="2" id="KW-1185">Reference proteome</keyword>
<dbReference type="Proteomes" id="UP001570071">
    <property type="component" value="Unassembled WGS sequence"/>
</dbReference>
<dbReference type="EMBL" id="JBFSSG010000001">
    <property type="protein sequence ID" value="MEZ8719669.1"/>
    <property type="molecule type" value="Genomic_DNA"/>
</dbReference>